<reference evidence="2 3" key="1">
    <citation type="submission" date="2011-02" db="EMBL/GenBank/DDBJ databases">
        <title>The Genome Sequence of Sphaeroforma arctica JP610.</title>
        <authorList>
            <consortium name="The Broad Institute Genome Sequencing Platform"/>
            <person name="Russ C."/>
            <person name="Cuomo C."/>
            <person name="Young S.K."/>
            <person name="Zeng Q."/>
            <person name="Gargeya S."/>
            <person name="Alvarado L."/>
            <person name="Berlin A."/>
            <person name="Chapman S.B."/>
            <person name="Chen Z."/>
            <person name="Freedman E."/>
            <person name="Gellesch M."/>
            <person name="Goldberg J."/>
            <person name="Griggs A."/>
            <person name="Gujja S."/>
            <person name="Heilman E."/>
            <person name="Heiman D."/>
            <person name="Howarth C."/>
            <person name="Mehta T."/>
            <person name="Neiman D."/>
            <person name="Pearson M."/>
            <person name="Roberts A."/>
            <person name="Saif S."/>
            <person name="Shea T."/>
            <person name="Shenoy N."/>
            <person name="Sisk P."/>
            <person name="Stolte C."/>
            <person name="Sykes S."/>
            <person name="White J."/>
            <person name="Yandava C."/>
            <person name="Burger G."/>
            <person name="Gray M.W."/>
            <person name="Holland P.W.H."/>
            <person name="King N."/>
            <person name="Lang F.B.F."/>
            <person name="Roger A.J."/>
            <person name="Ruiz-Trillo I."/>
            <person name="Haas B."/>
            <person name="Nusbaum C."/>
            <person name="Birren B."/>
        </authorList>
    </citation>
    <scope>NUCLEOTIDE SEQUENCE [LARGE SCALE GENOMIC DNA]</scope>
    <source>
        <strain evidence="2 3">JP610</strain>
    </source>
</reference>
<dbReference type="PANTHER" id="PTHR10984:SF30">
    <property type="entry name" value="ENDOPLASMIC RETICULUM-GOLGI INTERMEDIATE COMPARTMENT PROTEIN 2"/>
    <property type="match status" value="1"/>
</dbReference>
<dbReference type="GO" id="GO:0016020">
    <property type="term" value="C:membrane"/>
    <property type="evidence" value="ECO:0007669"/>
    <property type="project" value="TreeGrafter"/>
</dbReference>
<keyword evidence="3" id="KW-1185">Reference proteome</keyword>
<dbReference type="AlphaFoldDB" id="A0A0L0FF55"/>
<evidence type="ECO:0000313" key="3">
    <source>
        <dbReference type="Proteomes" id="UP000054560"/>
    </source>
</evidence>
<dbReference type="Pfam" id="PF07970">
    <property type="entry name" value="COPIIcoated_ERV"/>
    <property type="match status" value="1"/>
</dbReference>
<proteinExistence type="predicted"/>
<dbReference type="GO" id="GO:0006888">
    <property type="term" value="P:endoplasmic reticulum to Golgi vesicle-mediated transport"/>
    <property type="evidence" value="ECO:0007669"/>
    <property type="project" value="TreeGrafter"/>
</dbReference>
<dbReference type="InterPro" id="IPR012936">
    <property type="entry name" value="Erv_C"/>
</dbReference>
<dbReference type="eggNOG" id="KOG2667">
    <property type="taxonomic scope" value="Eukaryota"/>
</dbReference>
<dbReference type="Proteomes" id="UP000054560">
    <property type="component" value="Unassembled WGS sequence"/>
</dbReference>
<dbReference type="InterPro" id="IPR045888">
    <property type="entry name" value="Erv"/>
</dbReference>
<dbReference type="PANTHER" id="PTHR10984">
    <property type="entry name" value="ENDOPLASMIC RETICULUM-GOLGI INTERMEDIATE COMPARTMENT PROTEIN"/>
    <property type="match status" value="1"/>
</dbReference>
<organism evidence="2 3">
    <name type="scientific">Sphaeroforma arctica JP610</name>
    <dbReference type="NCBI Taxonomy" id="667725"/>
    <lineage>
        <taxon>Eukaryota</taxon>
        <taxon>Ichthyosporea</taxon>
        <taxon>Ichthyophonida</taxon>
        <taxon>Sphaeroforma</taxon>
    </lineage>
</organism>
<evidence type="ECO:0000313" key="2">
    <source>
        <dbReference type="EMBL" id="KNC75412.1"/>
    </source>
</evidence>
<dbReference type="EMBL" id="KQ243641">
    <property type="protein sequence ID" value="KNC75412.1"/>
    <property type="molecule type" value="Genomic_DNA"/>
</dbReference>
<gene>
    <name evidence="2" type="ORF">SARC_12060</name>
</gene>
<dbReference type="GO" id="GO:0005783">
    <property type="term" value="C:endoplasmic reticulum"/>
    <property type="evidence" value="ECO:0007669"/>
    <property type="project" value="TreeGrafter"/>
</dbReference>
<name>A0A0L0FF55_9EUKA</name>
<dbReference type="OrthoDB" id="270930at2759"/>
<dbReference type="GO" id="GO:0006890">
    <property type="term" value="P:retrograde vesicle-mediated transport, Golgi to endoplasmic reticulum"/>
    <property type="evidence" value="ECO:0007669"/>
    <property type="project" value="TreeGrafter"/>
</dbReference>
<dbReference type="GO" id="GO:0030134">
    <property type="term" value="C:COPII-coated ER to Golgi transport vesicle"/>
    <property type="evidence" value="ECO:0007669"/>
    <property type="project" value="TreeGrafter"/>
</dbReference>
<dbReference type="RefSeq" id="XP_014149314.1">
    <property type="nucleotide sequence ID" value="XM_014293839.1"/>
</dbReference>
<sequence>MELYIDLDIKTECELIASDVIDMSGGMVQSEFTKVPIIYDLDEHQEGWWRENQEAASVDRSHSLEGQPPHLSRFHSTTLFINSQEMPENDTDDAVKRDGCRIHGAVDVAMVKGNFHFTGGELKANTGNKHIHTNIPLAKMNFTHRIRHLSFAHPGEHYPDLVSGLDGSDAVIESMLGSTQYHLNVVPTEYEYASASILWDNVGSQVKNWYTYSYMKDPKEGFPGIFFTFDITALKMHVKEHNRSILTAIIRLVGLLGGVFATSDMIHRFVIRSVATVRRQSTDFHSLLRDSSSGSLSSASVLAFDMPSAPKPA</sequence>
<dbReference type="GeneID" id="25912564"/>
<feature type="domain" description="Endoplasmic reticulum vesicle transporter C-terminal" evidence="1">
    <location>
        <begin position="91"/>
        <end position="266"/>
    </location>
</feature>
<evidence type="ECO:0000259" key="1">
    <source>
        <dbReference type="Pfam" id="PF07970"/>
    </source>
</evidence>
<accession>A0A0L0FF55</accession>
<protein>
    <recommendedName>
        <fullName evidence="1">Endoplasmic reticulum vesicle transporter C-terminal domain-containing protein</fullName>
    </recommendedName>
</protein>
<dbReference type="STRING" id="667725.A0A0L0FF55"/>